<gene>
    <name evidence="2" type="ORF">KP001_11655</name>
</gene>
<proteinExistence type="predicted"/>
<evidence type="ECO:0000313" key="3">
    <source>
        <dbReference type="Proteomes" id="UP000683559"/>
    </source>
</evidence>
<dbReference type="PROSITE" id="PS51257">
    <property type="entry name" value="PROKAR_LIPOPROTEIN"/>
    <property type="match status" value="1"/>
</dbReference>
<organism evidence="2 3">
    <name type="scientific">Geomonas subterranea</name>
    <dbReference type="NCBI Taxonomy" id="2847989"/>
    <lineage>
        <taxon>Bacteria</taxon>
        <taxon>Pseudomonadati</taxon>
        <taxon>Thermodesulfobacteriota</taxon>
        <taxon>Desulfuromonadia</taxon>
        <taxon>Geobacterales</taxon>
        <taxon>Geobacteraceae</taxon>
        <taxon>Geomonas</taxon>
    </lineage>
</organism>
<dbReference type="EMBL" id="CP077683">
    <property type="protein sequence ID" value="QXE89121.1"/>
    <property type="molecule type" value="Genomic_DNA"/>
</dbReference>
<feature type="signal peptide" evidence="1">
    <location>
        <begin position="1"/>
        <end position="24"/>
    </location>
</feature>
<keyword evidence="1" id="KW-0732">Signal</keyword>
<protein>
    <submittedName>
        <fullName evidence="2">Cytochrome C</fullName>
    </submittedName>
</protein>
<keyword evidence="3" id="KW-1185">Reference proteome</keyword>
<name>A0ABX8LAW0_9BACT</name>
<accession>A0ABX8LAW0</accession>
<feature type="chain" id="PRO_5046995712" evidence="1">
    <location>
        <begin position="25"/>
        <end position="610"/>
    </location>
</feature>
<sequence>MLLKSLVFLILTTLLAAGCGGGSANNETGVSKLAQSQKCMSSDCHARSESPGTKALIVQEWMNSTHNLNNGAGCADCHEPHPGHPESCSKCHGGGSGVATKNPDAVGKCNKCHGLAHPDDIQMRLAPQHYGNTTDTGASRASYVSSNYVGNCRKCHNPHDPTTAMSANAEWAQSGHGDVLSGARTRYDFKTRGSYEPVNLTFQYYCVRCHTSTGYVNFVTSGFTDLKPFAGPGFAVVQNYPVKVAAGLLQPADTPSPDKSREVTACNVCHDNGEGRAYSWATRAVPAYNGYYNFSSANSSPTVKLNNKVIAYPNVTDSNVCVPCHSGRGIGSMIYDAVAAGMDFSNTNAPGAHDRAAALLTLRTGGYEFTGRSYVPARFLHGKIGVANEHGTGYDGPCVTCHMKTPSPHGFLPVEKDGAGRISSIVSTACAHCHTGDPVQMTAAVLQEEKDGYAAALAMLNVLKTDSTLPTNTLNPARSKVRPLANKNSDYNAAFPGGGANTMGAFFNSSLLQNDPGAFAHNHLYTKRLIYDSIDWLSNGVLDNDVEAAINNATLAVDDRTGKVSLSNPLRAGVYFVPAQLPTVPYAALLDPVKAAAIHYLMGGPGGARP</sequence>
<dbReference type="Proteomes" id="UP000683559">
    <property type="component" value="Chromosome"/>
</dbReference>
<evidence type="ECO:0000313" key="2">
    <source>
        <dbReference type="EMBL" id="QXE89121.1"/>
    </source>
</evidence>
<dbReference type="RefSeq" id="WP_217285816.1">
    <property type="nucleotide sequence ID" value="NZ_CP077683.1"/>
</dbReference>
<evidence type="ECO:0000256" key="1">
    <source>
        <dbReference type="SAM" id="SignalP"/>
    </source>
</evidence>
<reference evidence="2 3" key="1">
    <citation type="submission" date="2021-06" db="EMBL/GenBank/DDBJ databases">
        <title>Gemonas diversity in paddy soil.</title>
        <authorList>
            <person name="Liu G."/>
        </authorList>
    </citation>
    <scope>NUCLEOTIDE SEQUENCE [LARGE SCALE GENOMIC DNA]</scope>
    <source>
        <strain evidence="2 3">RG2</strain>
    </source>
</reference>